<name>A0AAE9XI45_9ENTE</name>
<feature type="active site" description="Acyl-thioester intermediate" evidence="3">
    <location>
        <position position="147"/>
    </location>
</feature>
<organism evidence="5 6">
    <name type="scientific">Vagococcus lutrae</name>
    <dbReference type="NCBI Taxonomy" id="81947"/>
    <lineage>
        <taxon>Bacteria</taxon>
        <taxon>Bacillati</taxon>
        <taxon>Bacillota</taxon>
        <taxon>Bacilli</taxon>
        <taxon>Lactobacillales</taxon>
        <taxon>Enterococcaceae</taxon>
        <taxon>Vagococcus</taxon>
    </lineage>
</organism>
<evidence type="ECO:0000256" key="3">
    <source>
        <dbReference type="HAMAP-Rule" id="MF_02119"/>
    </source>
</evidence>
<comment type="miscellaneous">
    <text evidence="3">The reaction proceeds via a thioester-linked acyl-enzyme intermediate.</text>
</comment>
<dbReference type="Pfam" id="PF21948">
    <property type="entry name" value="LplA-B_cat"/>
    <property type="match status" value="1"/>
</dbReference>
<dbReference type="PANTHER" id="PTHR43679">
    <property type="entry name" value="OCTANOYLTRANSFERASE LIPM-RELATED"/>
    <property type="match status" value="1"/>
</dbReference>
<evidence type="ECO:0000256" key="2">
    <source>
        <dbReference type="ARBA" id="ARBA00023315"/>
    </source>
</evidence>
<proteinExistence type="inferred from homology"/>
<evidence type="ECO:0000313" key="5">
    <source>
        <dbReference type="EMBL" id="WCG22425.1"/>
    </source>
</evidence>
<evidence type="ECO:0000259" key="4">
    <source>
        <dbReference type="PROSITE" id="PS51733"/>
    </source>
</evidence>
<sequence>MKLQPLDLYQNYYYYDQGVLPNEQRFVPFALSDAFTLNVGEHQRPYLHFWQLPNTVILGMKDSRLPELAHALNFLQEENYHVMFRSSGGLGIVADAGVLNFSLIIPQPKDHNLEINPAYEIMTAIIQEAFHDYKVTIEAKEIVNSYCPGDFDLSINDQKFAGIAQRRIKNGISVMIYLSVNGNQHHRSQLMHDFYAKGDAERSKHIYPLVEPAAMANLSDLLGDELSVADVKRRIKDVFTKTLNASLETLSAEKLASEEFQTTLAPHLKKMAKRNESIFTEIGEQFDAK</sequence>
<dbReference type="GO" id="GO:0009107">
    <property type="term" value="P:lipoate biosynthetic process"/>
    <property type="evidence" value="ECO:0007669"/>
    <property type="project" value="UniProtKB-UniRule"/>
</dbReference>
<dbReference type="AlphaFoldDB" id="A0AAE9XI45"/>
<keyword evidence="1 3" id="KW-0808">Transferase</keyword>
<dbReference type="CDD" id="cd16443">
    <property type="entry name" value="LplA"/>
    <property type="match status" value="1"/>
</dbReference>
<accession>A0AAE9XI45</accession>
<dbReference type="InterPro" id="IPR045864">
    <property type="entry name" value="aa-tRNA-synth_II/BPL/LPL"/>
</dbReference>
<evidence type="ECO:0000313" key="6">
    <source>
        <dbReference type="Proteomes" id="UP001179600"/>
    </source>
</evidence>
<dbReference type="EC" id="2.3.1.204" evidence="3"/>
<dbReference type="InterPro" id="IPR024897">
    <property type="entry name" value="LipL"/>
</dbReference>
<dbReference type="RefSeq" id="WP_272163246.1">
    <property type="nucleotide sequence ID" value="NZ_CP116507.1"/>
</dbReference>
<dbReference type="InterPro" id="IPR004143">
    <property type="entry name" value="BPL_LPL_catalytic"/>
</dbReference>
<dbReference type="Proteomes" id="UP001179600">
    <property type="component" value="Chromosome"/>
</dbReference>
<feature type="domain" description="BPL/LPL catalytic" evidence="4">
    <location>
        <begin position="41"/>
        <end position="247"/>
    </location>
</feature>
<comment type="pathway">
    <text evidence="3">Protein modification; protein lipoylation via endogenous pathway; protein N(6)-(lipoyl)lysine from octanoyl-[acyl-carrier-protein].</text>
</comment>
<reference evidence="5" key="1">
    <citation type="submission" date="2023-01" db="EMBL/GenBank/DDBJ databases">
        <title>Oxazolidinone resistance genes in florfenicol resistant enterococci from beef cattle and veal calves at slaughter.</title>
        <authorList>
            <person name="Biggel M."/>
        </authorList>
    </citation>
    <scope>NUCLEOTIDE SEQUENCE</scope>
    <source>
        <strain evidence="5">K204-1</strain>
    </source>
</reference>
<dbReference type="SUPFAM" id="SSF55681">
    <property type="entry name" value="Class II aaRS and biotin synthetases"/>
    <property type="match status" value="1"/>
</dbReference>
<comment type="function">
    <text evidence="3">Catalyzes the amidotransfer (transamidation) of the octanoyl moiety from octanoyl-GcvH to the lipoyl domain of the E2 subunit of lipoate-dependent enzymes.</text>
</comment>
<comment type="similarity">
    <text evidence="3">Belongs to the octanoyltransferase LipL family.</text>
</comment>
<protein>
    <recommendedName>
        <fullName evidence="3">Octanoyl-[GcvH]:protein N-octanoyltransferase</fullName>
        <ecNumber evidence="3">2.3.1.204</ecNumber>
    </recommendedName>
    <alternativeName>
        <fullName evidence="3">Octanoyl-[GcvH]:E2 amidotransferase</fullName>
    </alternativeName>
</protein>
<feature type="site" description="Lowers pKa of active site Cys" evidence="3">
    <location>
        <position position="159"/>
    </location>
</feature>
<evidence type="ECO:0000256" key="1">
    <source>
        <dbReference type="ARBA" id="ARBA00022679"/>
    </source>
</evidence>
<dbReference type="EMBL" id="CP116507">
    <property type="protein sequence ID" value="WCG22425.1"/>
    <property type="molecule type" value="Genomic_DNA"/>
</dbReference>
<gene>
    <name evidence="3" type="primary">lipL</name>
    <name evidence="5" type="ORF">PML95_08485</name>
</gene>
<comment type="catalytic activity">
    <reaction evidence="3">
        <text>N(6)-octanoyl-L-lysyl-[glycine-cleavage complex H protein] + L-lysyl-[lipoyl-carrier protein] = N(6)-octanoyl-L-lysyl-[lipoyl-carrier protein] + L-lysyl-[glycine-cleavage complex H protein]</text>
        <dbReference type="Rhea" id="RHEA:20213"/>
        <dbReference type="Rhea" id="RHEA-COMP:10500"/>
        <dbReference type="Rhea" id="RHEA-COMP:10501"/>
        <dbReference type="Rhea" id="RHEA-COMP:10503"/>
        <dbReference type="Rhea" id="RHEA-COMP:10504"/>
        <dbReference type="ChEBI" id="CHEBI:29969"/>
        <dbReference type="ChEBI" id="CHEBI:78809"/>
        <dbReference type="EC" id="2.3.1.204"/>
    </reaction>
</comment>
<dbReference type="Gene3D" id="3.30.930.10">
    <property type="entry name" value="Bira Bifunctional Protein, Domain 2"/>
    <property type="match status" value="1"/>
</dbReference>
<dbReference type="GO" id="GO:0009249">
    <property type="term" value="P:protein lipoylation"/>
    <property type="evidence" value="ECO:0007669"/>
    <property type="project" value="UniProtKB-UniRule"/>
</dbReference>
<dbReference type="InterPro" id="IPR050664">
    <property type="entry name" value="Octanoyltrans_LipM/LipL"/>
</dbReference>
<dbReference type="GO" id="GO:0016874">
    <property type="term" value="F:ligase activity"/>
    <property type="evidence" value="ECO:0007669"/>
    <property type="project" value="UniProtKB-KW"/>
</dbReference>
<dbReference type="GO" id="GO:0033819">
    <property type="term" value="F:lipoyl(octanoyl) transferase activity"/>
    <property type="evidence" value="ECO:0007669"/>
    <property type="project" value="InterPro"/>
</dbReference>
<dbReference type="HAMAP" id="MF_02119">
    <property type="entry name" value="LipL"/>
    <property type="match status" value="1"/>
</dbReference>
<keyword evidence="2 3" id="KW-0012">Acyltransferase</keyword>
<dbReference type="PROSITE" id="PS51733">
    <property type="entry name" value="BPL_LPL_CATALYTIC"/>
    <property type="match status" value="1"/>
</dbReference>
<keyword evidence="5" id="KW-0436">Ligase</keyword>
<dbReference type="PANTHER" id="PTHR43679:SF2">
    <property type="entry name" value="OCTANOYL-[GCVH]:PROTEIN N-OCTANOYLTRANSFERASE"/>
    <property type="match status" value="1"/>
</dbReference>